<dbReference type="Proteomes" id="UP000239800">
    <property type="component" value="Unassembled WGS sequence"/>
</dbReference>
<reference evidence="1 2" key="1">
    <citation type="submission" date="2016-11" db="EMBL/GenBank/DDBJ databases">
        <title>Trade-off between light-utilization and light-protection in marine flavobacteria.</title>
        <authorList>
            <person name="Kumagai Y."/>
        </authorList>
    </citation>
    <scope>NUCLEOTIDE SEQUENCE [LARGE SCALE GENOMIC DNA]</scope>
    <source>
        <strain evidence="1 2">NBRC 107741</strain>
    </source>
</reference>
<evidence type="ECO:0008006" key="3">
    <source>
        <dbReference type="Google" id="ProtNLM"/>
    </source>
</evidence>
<evidence type="ECO:0000313" key="1">
    <source>
        <dbReference type="EMBL" id="PQB03706.1"/>
    </source>
</evidence>
<organism evidence="1 2">
    <name type="scientific">Aureitalea marina</name>
    <dbReference type="NCBI Taxonomy" id="930804"/>
    <lineage>
        <taxon>Bacteria</taxon>
        <taxon>Pseudomonadati</taxon>
        <taxon>Bacteroidota</taxon>
        <taxon>Flavobacteriia</taxon>
        <taxon>Flavobacteriales</taxon>
        <taxon>Flavobacteriaceae</taxon>
        <taxon>Aureitalea</taxon>
    </lineage>
</organism>
<dbReference type="PROSITE" id="PS51257">
    <property type="entry name" value="PROKAR_LIPOPROTEIN"/>
    <property type="match status" value="1"/>
</dbReference>
<protein>
    <recommendedName>
        <fullName evidence="3">Lipoprotein</fullName>
    </recommendedName>
</protein>
<dbReference type="EMBL" id="MQUB01000001">
    <property type="protein sequence ID" value="PQB03706.1"/>
    <property type="molecule type" value="Genomic_DNA"/>
</dbReference>
<accession>A0A2S7KM50</accession>
<dbReference type="AlphaFoldDB" id="A0A2S7KM50"/>
<name>A0A2S7KM50_9FLAO</name>
<comment type="caution">
    <text evidence="1">The sequence shown here is derived from an EMBL/GenBank/DDBJ whole genome shotgun (WGS) entry which is preliminary data.</text>
</comment>
<evidence type="ECO:0000313" key="2">
    <source>
        <dbReference type="Proteomes" id="UP000239800"/>
    </source>
</evidence>
<gene>
    <name evidence="1" type="ORF">BST85_01410</name>
</gene>
<proteinExistence type="predicted"/>
<keyword evidence="2" id="KW-1185">Reference proteome</keyword>
<sequence>MKLAMVSLVFATLLASCSEDDGATDPVQDEQSAQLTAEDSQLSAEADEASDMALDMIDIAYAEREEWAAQQESFFSDCVTVIVSSENDVTFVTLDFGLGCELRNGAIISGKINFSYGPLVAETRSITYQFEDFVYNDKTVAGGGSIFRERGNLNGNPQSTANKDLEVTLSDGIIAQVRGTRVLEWIEGVGSGVWRDNVYLITGNRNVEVSTGFTHQAEVIVPLRKEASCPFIVSGEVSLLRNQKEGTLNFGDGTCDRRATLSVNGEDFVIILR</sequence>